<keyword evidence="12" id="KW-0472">Membrane</keyword>
<evidence type="ECO:0000256" key="4">
    <source>
        <dbReference type="ARBA" id="ARBA00022519"/>
    </source>
</evidence>
<evidence type="ECO:0000256" key="5">
    <source>
        <dbReference type="ARBA" id="ARBA00022645"/>
    </source>
</evidence>
<dbReference type="NCBIfam" id="TIGR03423">
    <property type="entry name" value="pbp2_mrdA"/>
    <property type="match status" value="1"/>
</dbReference>
<dbReference type="SUPFAM" id="SSF56519">
    <property type="entry name" value="Penicillin binding protein dimerisation domain"/>
    <property type="match status" value="1"/>
</dbReference>
<dbReference type="PANTHER" id="PTHR30627">
    <property type="entry name" value="PEPTIDOGLYCAN D,D-TRANSPEPTIDASE"/>
    <property type="match status" value="1"/>
</dbReference>
<dbReference type="Gene3D" id="3.40.710.10">
    <property type="entry name" value="DD-peptidase/beta-lactamase superfamily"/>
    <property type="match status" value="1"/>
</dbReference>
<dbReference type="Proteomes" id="UP001500298">
    <property type="component" value="Unassembled WGS sequence"/>
</dbReference>
<keyword evidence="6" id="KW-0645">Protease</keyword>
<evidence type="ECO:0000256" key="10">
    <source>
        <dbReference type="ARBA" id="ARBA00022984"/>
    </source>
</evidence>
<dbReference type="Pfam" id="PF00905">
    <property type="entry name" value="Transpeptidase"/>
    <property type="match status" value="1"/>
</dbReference>
<dbReference type="InterPro" id="IPR036138">
    <property type="entry name" value="PBP_dimer_sf"/>
</dbReference>
<feature type="domain" description="Penicillin-binding protein dimerisation" evidence="15">
    <location>
        <begin position="25"/>
        <end position="188"/>
    </location>
</feature>
<evidence type="ECO:0000259" key="15">
    <source>
        <dbReference type="Pfam" id="PF03717"/>
    </source>
</evidence>
<keyword evidence="3" id="KW-1003">Cell membrane</keyword>
<dbReference type="Gene3D" id="3.30.1390.30">
    <property type="entry name" value="Penicillin-binding protein 2a, domain 3"/>
    <property type="match status" value="1"/>
</dbReference>
<evidence type="ECO:0000256" key="11">
    <source>
        <dbReference type="ARBA" id="ARBA00022989"/>
    </source>
</evidence>
<dbReference type="SUPFAM" id="SSF56601">
    <property type="entry name" value="beta-lactamase/transpeptidase-like"/>
    <property type="match status" value="1"/>
</dbReference>
<dbReference type="InterPro" id="IPR001460">
    <property type="entry name" value="PCN-bd_Tpept"/>
</dbReference>
<dbReference type="Pfam" id="PF03717">
    <property type="entry name" value="PBP_dimer"/>
    <property type="match status" value="1"/>
</dbReference>
<keyword evidence="7" id="KW-0812">Transmembrane</keyword>
<protein>
    <submittedName>
        <fullName evidence="16">Penicillin-binding protein 2</fullName>
    </submittedName>
</protein>
<comment type="subcellular location">
    <subcellularLocation>
        <location evidence="2">Cell membrane</location>
    </subcellularLocation>
    <subcellularLocation>
        <location evidence="1">Membrane</location>
        <topology evidence="1">Single-pass membrane protein</topology>
    </subcellularLocation>
</comment>
<dbReference type="InterPro" id="IPR005311">
    <property type="entry name" value="PBP_dimer"/>
</dbReference>
<keyword evidence="8" id="KW-0378">Hydrolase</keyword>
<name>A0ABP9D7X5_9BACT</name>
<comment type="caution">
    <text evidence="16">The sequence shown here is derived from an EMBL/GenBank/DDBJ whole genome shotgun (WGS) entry which is preliminary data.</text>
</comment>
<keyword evidence="10" id="KW-0573">Peptidoglycan synthesis</keyword>
<evidence type="ECO:0000259" key="14">
    <source>
        <dbReference type="Pfam" id="PF00905"/>
    </source>
</evidence>
<gene>
    <name evidence="16" type="primary">mrdA</name>
    <name evidence="16" type="ORF">GCM10023331_16620</name>
</gene>
<dbReference type="Gene3D" id="3.90.1310.10">
    <property type="entry name" value="Penicillin-binding protein 2a (Domain 2)"/>
    <property type="match status" value="1"/>
</dbReference>
<evidence type="ECO:0000256" key="9">
    <source>
        <dbReference type="ARBA" id="ARBA00022960"/>
    </source>
</evidence>
<dbReference type="PANTHER" id="PTHR30627:SF2">
    <property type="entry name" value="PEPTIDOGLYCAN D,D-TRANSPEPTIDASE MRDA"/>
    <property type="match status" value="1"/>
</dbReference>
<evidence type="ECO:0000256" key="12">
    <source>
        <dbReference type="ARBA" id="ARBA00023136"/>
    </source>
</evidence>
<evidence type="ECO:0000313" key="16">
    <source>
        <dbReference type="EMBL" id="GAA4832030.1"/>
    </source>
</evidence>
<reference evidence="17" key="1">
    <citation type="journal article" date="2019" name="Int. J. Syst. Evol. Microbiol.">
        <title>The Global Catalogue of Microorganisms (GCM) 10K type strain sequencing project: providing services to taxonomists for standard genome sequencing and annotation.</title>
        <authorList>
            <consortium name="The Broad Institute Genomics Platform"/>
            <consortium name="The Broad Institute Genome Sequencing Center for Infectious Disease"/>
            <person name="Wu L."/>
            <person name="Ma J."/>
        </authorList>
    </citation>
    <scope>NUCLEOTIDE SEQUENCE [LARGE SCALE GENOMIC DNA]</scope>
    <source>
        <strain evidence="17">JCM 18326</strain>
    </source>
</reference>
<evidence type="ECO:0000256" key="6">
    <source>
        <dbReference type="ARBA" id="ARBA00022670"/>
    </source>
</evidence>
<evidence type="ECO:0000256" key="7">
    <source>
        <dbReference type="ARBA" id="ARBA00022692"/>
    </source>
</evidence>
<organism evidence="16 17">
    <name type="scientific">Algivirga pacifica</name>
    <dbReference type="NCBI Taxonomy" id="1162670"/>
    <lineage>
        <taxon>Bacteria</taxon>
        <taxon>Pseudomonadati</taxon>
        <taxon>Bacteroidota</taxon>
        <taxon>Cytophagia</taxon>
        <taxon>Cytophagales</taxon>
        <taxon>Flammeovirgaceae</taxon>
        <taxon>Algivirga</taxon>
    </lineage>
</organism>
<proteinExistence type="predicted"/>
<dbReference type="EMBL" id="BAABJX010000024">
    <property type="protein sequence ID" value="GAA4832030.1"/>
    <property type="molecule type" value="Genomic_DNA"/>
</dbReference>
<dbReference type="InterPro" id="IPR050515">
    <property type="entry name" value="Beta-lactam/transpept"/>
</dbReference>
<evidence type="ECO:0000313" key="17">
    <source>
        <dbReference type="Proteomes" id="UP001500298"/>
    </source>
</evidence>
<accession>A0ABP9D7X5</accession>
<keyword evidence="5" id="KW-0121">Carboxypeptidase</keyword>
<keyword evidence="11" id="KW-1133">Transmembrane helix</keyword>
<keyword evidence="9" id="KW-0133">Cell shape</keyword>
<evidence type="ECO:0000256" key="1">
    <source>
        <dbReference type="ARBA" id="ARBA00004167"/>
    </source>
</evidence>
<keyword evidence="4" id="KW-0997">Cell inner membrane</keyword>
<dbReference type="InterPro" id="IPR017790">
    <property type="entry name" value="Penicillin-binding_protein_2"/>
</dbReference>
<evidence type="ECO:0000256" key="13">
    <source>
        <dbReference type="ARBA" id="ARBA00023316"/>
    </source>
</evidence>
<sequence length="582" mass="65590">MNIQVFSEDYKEIADSNILSKIEARPLRGMVYDRDGRILVNNAPVFDIMMTLNQMELGPADTTELANLFDITVEDIRNTIADARARGFYSAPYLFVKQLKKEDFAKIQDYLPRFKGLSVEPRTIREYPHQSLANVLGYVKQVTKEFLDSDTTEYYKQRDLIGRSGIERYYEQELRGKRGVYYVLKNARREVKGKFKDGAYDELPESGSDLVSSIDLELQQYAEQLMQNKRGAIVAIEPSTGEILTMLSAPSYDPNLLTGEGRKVSKNYSTLLKNKGNPLFNRAMQSRYPPGSTFKTVMSLIGMQEGVLDTTYTRFVCGGERVKCHAHPSPLSIAGSLQHSCNPWYYKAIRKIILQDKKVDAQEDLHYGLSHWKEKVQEFGLGRRLGIDLPFEKGGLVPGPDFYTRAYGGRPWKISNIYSISIGQGEVLAMPIQLANLAATIANRGWYYTPHIIKDVGGKGPKEIYKEKNRVSIDRSYFDYTARAMAGVKTAPLAMMNDIPIAGKTGTAQNPHGKDHSIFMAFAPVHDPKIAIAVYVENAGFGGTWAAPIASLVMEKYLKGQVDRDWLEQYVLNAEILVDEEE</sequence>
<evidence type="ECO:0000256" key="2">
    <source>
        <dbReference type="ARBA" id="ARBA00004236"/>
    </source>
</evidence>
<keyword evidence="13" id="KW-0961">Cell wall biogenesis/degradation</keyword>
<feature type="domain" description="Penicillin-binding protein transpeptidase" evidence="14">
    <location>
        <begin position="231"/>
        <end position="555"/>
    </location>
</feature>
<evidence type="ECO:0000256" key="8">
    <source>
        <dbReference type="ARBA" id="ARBA00022801"/>
    </source>
</evidence>
<evidence type="ECO:0000256" key="3">
    <source>
        <dbReference type="ARBA" id="ARBA00022475"/>
    </source>
</evidence>
<keyword evidence="17" id="KW-1185">Reference proteome</keyword>
<dbReference type="InterPro" id="IPR012338">
    <property type="entry name" value="Beta-lactam/transpept-like"/>
</dbReference>